<accession>A0ABV8GY14</accession>
<dbReference type="Proteomes" id="UP001595772">
    <property type="component" value="Unassembled WGS sequence"/>
</dbReference>
<comment type="caution">
    <text evidence="1">The sequence shown here is derived from an EMBL/GenBank/DDBJ whole genome shotgun (WGS) entry which is preliminary data.</text>
</comment>
<keyword evidence="2" id="KW-1185">Reference proteome</keyword>
<evidence type="ECO:0000313" key="1">
    <source>
        <dbReference type="EMBL" id="MFC4024570.1"/>
    </source>
</evidence>
<reference evidence="2" key="1">
    <citation type="journal article" date="2019" name="Int. J. Syst. Evol. Microbiol.">
        <title>The Global Catalogue of Microorganisms (GCM) 10K type strain sequencing project: providing services to taxonomists for standard genome sequencing and annotation.</title>
        <authorList>
            <consortium name="The Broad Institute Genomics Platform"/>
            <consortium name="The Broad Institute Genome Sequencing Center for Infectious Disease"/>
            <person name="Wu L."/>
            <person name="Ma J."/>
        </authorList>
    </citation>
    <scope>NUCLEOTIDE SEQUENCE [LARGE SCALE GENOMIC DNA]</scope>
    <source>
        <strain evidence="2">IBRC-M 10703</strain>
    </source>
</reference>
<protein>
    <recommendedName>
        <fullName evidence="3">Flagellar operon protein TIGR03826</fullName>
    </recommendedName>
</protein>
<evidence type="ECO:0008006" key="3">
    <source>
        <dbReference type="Google" id="ProtNLM"/>
    </source>
</evidence>
<dbReference type="RefSeq" id="WP_379497058.1">
    <property type="nucleotide sequence ID" value="NZ_JBHSAO010000008.1"/>
</dbReference>
<gene>
    <name evidence="1" type="ORF">ACFOUV_12260</name>
</gene>
<proteinExistence type="predicted"/>
<name>A0ABV8GY14_9BACI</name>
<organism evidence="1 2">
    <name type="scientific">Oceanobacillus longus</name>
    <dbReference type="NCBI Taxonomy" id="930120"/>
    <lineage>
        <taxon>Bacteria</taxon>
        <taxon>Bacillati</taxon>
        <taxon>Bacillota</taxon>
        <taxon>Bacilli</taxon>
        <taxon>Bacillales</taxon>
        <taxon>Bacillaceae</taxon>
        <taxon>Oceanobacillus</taxon>
    </lineage>
</organism>
<sequence>MGDFVRNCRLCKEPMKSSPFMMCLTCLKDSEQVRNYIRKRPHATLEEISLSTNVSHGKVETMVSLGCNKKDELEPKKFIYKPKIKSSSP</sequence>
<dbReference type="EMBL" id="JBHSAO010000008">
    <property type="protein sequence ID" value="MFC4024570.1"/>
    <property type="molecule type" value="Genomic_DNA"/>
</dbReference>
<evidence type="ECO:0000313" key="2">
    <source>
        <dbReference type="Proteomes" id="UP001595772"/>
    </source>
</evidence>